<dbReference type="AlphaFoldDB" id="A0A0R1YVN7"/>
<organism evidence="11 12">
    <name type="scientific">Lentilactobacillus parabuchneri DSM 5707 = NBRC 107865</name>
    <dbReference type="NCBI Taxonomy" id="1423784"/>
    <lineage>
        <taxon>Bacteria</taxon>
        <taxon>Bacillati</taxon>
        <taxon>Bacillota</taxon>
        <taxon>Bacilli</taxon>
        <taxon>Lactobacillales</taxon>
        <taxon>Lactobacillaceae</taxon>
        <taxon>Lentilactobacillus</taxon>
    </lineage>
</organism>
<comment type="caution">
    <text evidence="7">Lacks conserved residue(s) required for the propagation of feature annotation.</text>
</comment>
<keyword evidence="7" id="KW-0963">Cytoplasm</keyword>
<dbReference type="PIRSF" id="PIRSF000676">
    <property type="entry name" value="Homoser_kin"/>
    <property type="match status" value="1"/>
</dbReference>
<evidence type="ECO:0000259" key="10">
    <source>
        <dbReference type="Pfam" id="PF08544"/>
    </source>
</evidence>
<dbReference type="EC" id="2.7.1.39" evidence="7 8"/>
<comment type="catalytic activity">
    <reaction evidence="7">
        <text>L-homoserine + ATP = O-phospho-L-homoserine + ADP + H(+)</text>
        <dbReference type="Rhea" id="RHEA:13985"/>
        <dbReference type="ChEBI" id="CHEBI:15378"/>
        <dbReference type="ChEBI" id="CHEBI:30616"/>
        <dbReference type="ChEBI" id="CHEBI:57476"/>
        <dbReference type="ChEBI" id="CHEBI:57590"/>
        <dbReference type="ChEBI" id="CHEBI:456216"/>
        <dbReference type="EC" id="2.7.1.39"/>
    </reaction>
</comment>
<dbReference type="UniPathway" id="UPA00050">
    <property type="reaction ID" value="UER00064"/>
</dbReference>
<dbReference type="PRINTS" id="PR00958">
    <property type="entry name" value="HOMSERKINASE"/>
</dbReference>
<accession>A0A0R1YVN7</accession>
<dbReference type="PATRIC" id="fig|1423784.4.peg.1936"/>
<dbReference type="NCBIfam" id="TIGR00191">
    <property type="entry name" value="thrB"/>
    <property type="match status" value="1"/>
</dbReference>
<comment type="caution">
    <text evidence="11">The sequence shown here is derived from an EMBL/GenBank/DDBJ whole genome shotgun (WGS) entry which is preliminary data.</text>
</comment>
<dbReference type="SUPFAM" id="SSF55060">
    <property type="entry name" value="GHMP Kinase, C-terminal domain"/>
    <property type="match status" value="1"/>
</dbReference>
<evidence type="ECO:0000256" key="8">
    <source>
        <dbReference type="NCBIfam" id="TIGR00191"/>
    </source>
</evidence>
<evidence type="ECO:0000256" key="6">
    <source>
        <dbReference type="ARBA" id="ARBA00022840"/>
    </source>
</evidence>
<comment type="function">
    <text evidence="7">Catalyzes the ATP-dependent phosphorylation of L-homoserine to L-homoserine phosphate.</text>
</comment>
<dbReference type="GO" id="GO:0004413">
    <property type="term" value="F:homoserine kinase activity"/>
    <property type="evidence" value="ECO:0007669"/>
    <property type="project" value="UniProtKB-UniRule"/>
</dbReference>
<dbReference type="RefSeq" id="WP_057910314.1">
    <property type="nucleotide sequence ID" value="NZ_AZGK01000005.1"/>
</dbReference>
<dbReference type="InterPro" id="IPR013750">
    <property type="entry name" value="GHMP_kinase_C_dom"/>
</dbReference>
<keyword evidence="4 7" id="KW-0547">Nucleotide-binding</keyword>
<evidence type="ECO:0000256" key="7">
    <source>
        <dbReference type="HAMAP-Rule" id="MF_00384"/>
    </source>
</evidence>
<evidence type="ECO:0000259" key="9">
    <source>
        <dbReference type="Pfam" id="PF00288"/>
    </source>
</evidence>
<dbReference type="InterPro" id="IPR000870">
    <property type="entry name" value="Homoserine_kinase"/>
</dbReference>
<evidence type="ECO:0000256" key="1">
    <source>
        <dbReference type="ARBA" id="ARBA00022605"/>
    </source>
</evidence>
<dbReference type="Pfam" id="PF00288">
    <property type="entry name" value="GHMP_kinases_N"/>
    <property type="match status" value="1"/>
</dbReference>
<dbReference type="GeneID" id="69803679"/>
<sequence length="292" mass="31441">MAKLIIRVPATSANLGSGIDSVGLALQLYYTVIVEEKTDEWKVNHALGKDIPTDENNLIVQAILKVNAEIHPHQLTVISDVPIAHGLGSSTTAVVAGIKIANKLGDLGLSIEDQINLGAKFEGHPENVAAALLGSLVVSSYDGDQTIATSIPIPDISALMYIRPDGVSEEKSRQKLPKQLDYDQAVQQSSRENVFIALAAQGKWDQAVSLIEADQLHEPYRKDLVPEIDTIRKTAHKLGIYGTYLSGAGPTVATLGDQASLTQLRIELEQQNLNGSLRLLRIDTEGATVRGE</sequence>
<feature type="domain" description="GHMP kinase C-terminal" evidence="10">
    <location>
        <begin position="202"/>
        <end position="263"/>
    </location>
</feature>
<dbReference type="Gene3D" id="3.30.70.890">
    <property type="entry name" value="GHMP kinase, C-terminal domain"/>
    <property type="match status" value="1"/>
</dbReference>
<dbReference type="PANTHER" id="PTHR20861">
    <property type="entry name" value="HOMOSERINE/4-DIPHOSPHOCYTIDYL-2-C-METHYL-D-ERYTHRITOL KINASE"/>
    <property type="match status" value="1"/>
</dbReference>
<dbReference type="PANTHER" id="PTHR20861:SF1">
    <property type="entry name" value="HOMOSERINE KINASE"/>
    <property type="match status" value="1"/>
</dbReference>
<dbReference type="EMBL" id="AZGK01000005">
    <property type="protein sequence ID" value="KRM46624.1"/>
    <property type="molecule type" value="Genomic_DNA"/>
</dbReference>
<keyword evidence="6 7" id="KW-0067">ATP-binding</keyword>
<comment type="similarity">
    <text evidence="7">Belongs to the GHMP kinase family. Homoserine kinase subfamily.</text>
</comment>
<dbReference type="InterPro" id="IPR014721">
    <property type="entry name" value="Ribsml_uS5_D2-typ_fold_subgr"/>
</dbReference>
<dbReference type="GO" id="GO:0005737">
    <property type="term" value="C:cytoplasm"/>
    <property type="evidence" value="ECO:0007669"/>
    <property type="project" value="UniProtKB-SubCell"/>
</dbReference>
<keyword evidence="2 7" id="KW-0808">Transferase</keyword>
<dbReference type="Gene3D" id="3.30.230.10">
    <property type="match status" value="1"/>
</dbReference>
<evidence type="ECO:0000313" key="11">
    <source>
        <dbReference type="EMBL" id="KRM46624.1"/>
    </source>
</evidence>
<dbReference type="GO" id="GO:0009088">
    <property type="term" value="P:threonine biosynthetic process"/>
    <property type="evidence" value="ECO:0007669"/>
    <property type="project" value="UniProtKB-UniRule"/>
</dbReference>
<feature type="domain" description="GHMP kinase N-terminal" evidence="9">
    <location>
        <begin position="57"/>
        <end position="134"/>
    </location>
</feature>
<dbReference type="GO" id="GO:0005524">
    <property type="term" value="F:ATP binding"/>
    <property type="evidence" value="ECO:0007669"/>
    <property type="project" value="UniProtKB-UniRule"/>
</dbReference>
<dbReference type="Proteomes" id="UP000051957">
    <property type="component" value="Unassembled WGS sequence"/>
</dbReference>
<keyword evidence="1 7" id="KW-0028">Amino-acid biosynthesis</keyword>
<evidence type="ECO:0000256" key="2">
    <source>
        <dbReference type="ARBA" id="ARBA00022679"/>
    </source>
</evidence>
<protein>
    <recommendedName>
        <fullName evidence="7 8">Homoserine kinase</fullName>
        <shortName evidence="7">HK</shortName>
        <shortName evidence="7">HSK</shortName>
        <ecNumber evidence="7 8">2.7.1.39</ecNumber>
    </recommendedName>
</protein>
<evidence type="ECO:0000256" key="4">
    <source>
        <dbReference type="ARBA" id="ARBA00022741"/>
    </source>
</evidence>
<comment type="subcellular location">
    <subcellularLocation>
        <location evidence="7">Cytoplasm</location>
    </subcellularLocation>
</comment>
<dbReference type="Pfam" id="PF08544">
    <property type="entry name" value="GHMP_kinases_C"/>
    <property type="match status" value="1"/>
</dbReference>
<evidence type="ECO:0000256" key="3">
    <source>
        <dbReference type="ARBA" id="ARBA00022697"/>
    </source>
</evidence>
<dbReference type="HAMAP" id="MF_00384">
    <property type="entry name" value="Homoser_kinase"/>
    <property type="match status" value="1"/>
</dbReference>
<comment type="pathway">
    <text evidence="7">Amino-acid biosynthesis; L-threonine biosynthesis; L-threonine from L-aspartate: step 4/5.</text>
</comment>
<gene>
    <name evidence="7" type="primary">thrB</name>
    <name evidence="11" type="ORF">FC51_GL001893</name>
</gene>
<keyword evidence="3 7" id="KW-0791">Threonine biosynthesis</keyword>
<dbReference type="InterPro" id="IPR036554">
    <property type="entry name" value="GHMP_kinase_C_sf"/>
</dbReference>
<dbReference type="InterPro" id="IPR006204">
    <property type="entry name" value="GHMP_kinase_N_dom"/>
</dbReference>
<dbReference type="SUPFAM" id="SSF54211">
    <property type="entry name" value="Ribosomal protein S5 domain 2-like"/>
    <property type="match status" value="1"/>
</dbReference>
<dbReference type="InterPro" id="IPR020568">
    <property type="entry name" value="Ribosomal_Su5_D2-typ_SF"/>
</dbReference>
<proteinExistence type="inferred from homology"/>
<keyword evidence="5 7" id="KW-0418">Kinase</keyword>
<evidence type="ECO:0000256" key="5">
    <source>
        <dbReference type="ARBA" id="ARBA00022777"/>
    </source>
</evidence>
<name>A0A0R1YVN7_9LACO</name>
<reference evidence="11 12" key="1">
    <citation type="journal article" date="2015" name="Genome Announc.">
        <title>Expanding the biotechnology potential of lactobacilli through comparative genomics of 213 strains and associated genera.</title>
        <authorList>
            <person name="Sun Z."/>
            <person name="Harris H.M."/>
            <person name="McCann A."/>
            <person name="Guo C."/>
            <person name="Argimon S."/>
            <person name="Zhang W."/>
            <person name="Yang X."/>
            <person name="Jeffery I.B."/>
            <person name="Cooney J.C."/>
            <person name="Kagawa T.F."/>
            <person name="Liu W."/>
            <person name="Song Y."/>
            <person name="Salvetti E."/>
            <person name="Wrobel A."/>
            <person name="Rasinkangas P."/>
            <person name="Parkhill J."/>
            <person name="Rea M.C."/>
            <person name="O'Sullivan O."/>
            <person name="Ritari J."/>
            <person name="Douillard F.P."/>
            <person name="Paul Ross R."/>
            <person name="Yang R."/>
            <person name="Briner A.E."/>
            <person name="Felis G.E."/>
            <person name="de Vos W.M."/>
            <person name="Barrangou R."/>
            <person name="Klaenhammer T.R."/>
            <person name="Caufield P.W."/>
            <person name="Cui Y."/>
            <person name="Zhang H."/>
            <person name="O'Toole P.W."/>
        </authorList>
    </citation>
    <scope>NUCLEOTIDE SEQUENCE [LARGE SCALE GENOMIC DNA]</scope>
    <source>
        <strain evidence="11 12">DSM 5707</strain>
    </source>
</reference>
<evidence type="ECO:0000313" key="12">
    <source>
        <dbReference type="Proteomes" id="UP000051957"/>
    </source>
</evidence>